<dbReference type="AlphaFoldDB" id="A0A419UWI5"/>
<dbReference type="Proteomes" id="UP000285120">
    <property type="component" value="Unassembled WGS sequence"/>
</dbReference>
<gene>
    <name evidence="4" type="ORF">ATL39_2910</name>
</gene>
<dbReference type="PANTHER" id="PTHR11941">
    <property type="entry name" value="ENOYL-COA HYDRATASE-RELATED"/>
    <property type="match status" value="1"/>
</dbReference>
<evidence type="ECO:0000313" key="4">
    <source>
        <dbReference type="EMBL" id="RKD69491.1"/>
    </source>
</evidence>
<dbReference type="PROSITE" id="PS00166">
    <property type="entry name" value="ENOYL_COA_HYDRATASE"/>
    <property type="match status" value="1"/>
</dbReference>
<dbReference type="EMBL" id="RAPK01000011">
    <property type="protein sequence ID" value="RKD69491.1"/>
    <property type="molecule type" value="Genomic_DNA"/>
</dbReference>
<dbReference type="FunFam" id="1.10.12.10:FF:000001">
    <property type="entry name" value="Probable enoyl-CoA hydratase, mitochondrial"/>
    <property type="match status" value="1"/>
</dbReference>
<dbReference type="GO" id="GO:0006635">
    <property type="term" value="P:fatty acid beta-oxidation"/>
    <property type="evidence" value="ECO:0007669"/>
    <property type="project" value="TreeGrafter"/>
</dbReference>
<dbReference type="NCBIfam" id="NF005802">
    <property type="entry name" value="PRK07657.1"/>
    <property type="match status" value="1"/>
</dbReference>
<evidence type="ECO:0000256" key="1">
    <source>
        <dbReference type="ARBA" id="ARBA00005254"/>
    </source>
</evidence>
<keyword evidence="5" id="KW-1185">Reference proteome</keyword>
<organism evidence="4 5">
    <name type="scientific">Sinobaca qinghaiensis</name>
    <dbReference type="NCBI Taxonomy" id="342944"/>
    <lineage>
        <taxon>Bacteria</taxon>
        <taxon>Bacillati</taxon>
        <taxon>Bacillota</taxon>
        <taxon>Bacilli</taxon>
        <taxon>Bacillales</taxon>
        <taxon>Sporolactobacillaceae</taxon>
        <taxon>Sinobaca</taxon>
    </lineage>
</organism>
<dbReference type="Gene3D" id="1.10.12.10">
    <property type="entry name" value="Lyase 2-enoyl-coa Hydratase, Chain A, domain 2"/>
    <property type="match status" value="1"/>
</dbReference>
<evidence type="ECO:0000256" key="3">
    <source>
        <dbReference type="RuleBase" id="RU003707"/>
    </source>
</evidence>
<dbReference type="RefSeq" id="WP_120194059.1">
    <property type="nucleotide sequence ID" value="NZ_RAPK01000011.1"/>
</dbReference>
<dbReference type="FunFam" id="3.90.226.10:FF:000009">
    <property type="entry name" value="Carnitinyl-CoA dehydratase"/>
    <property type="match status" value="1"/>
</dbReference>
<reference evidence="4 5" key="1">
    <citation type="submission" date="2018-09" db="EMBL/GenBank/DDBJ databases">
        <title>Genomic Encyclopedia of Archaeal and Bacterial Type Strains, Phase II (KMG-II): from individual species to whole genera.</title>
        <authorList>
            <person name="Goeker M."/>
        </authorList>
    </citation>
    <scope>NUCLEOTIDE SEQUENCE [LARGE SCALE GENOMIC DNA]</scope>
    <source>
        <strain evidence="4 5">DSM 17008</strain>
    </source>
</reference>
<evidence type="ECO:0000313" key="5">
    <source>
        <dbReference type="Proteomes" id="UP000285120"/>
    </source>
</evidence>
<dbReference type="OrthoDB" id="9775794at2"/>
<protein>
    <submittedName>
        <fullName evidence="4">Short chain enoyl-CoA hydratase</fullName>
    </submittedName>
</protein>
<sequence length="260" mass="27397">MPEPVTRVIDPNGTATITLQRPEAANALSIELLHALTAIMDELAVQPDVRCVILTGKGDKAFCAGADLKERAQMTPAETKDVVALIGSVVARLAGMPQPTLAMMNGSAFGGGLELALACDIRIAADHIKTGLTETSLGIIPGAGGTQRLPRAIGMARAKELIFTAEKISAADALAIGLVEHVVPASALAEKTAEMSERICRNAPIAVKQAKAAMNAGADIDLPSGLKIEQEAYHATLWTEDRREGLNAFREKRSPVYKGR</sequence>
<evidence type="ECO:0000256" key="2">
    <source>
        <dbReference type="ARBA" id="ARBA00023239"/>
    </source>
</evidence>
<dbReference type="InterPro" id="IPR029045">
    <property type="entry name" value="ClpP/crotonase-like_dom_sf"/>
</dbReference>
<dbReference type="InterPro" id="IPR014748">
    <property type="entry name" value="Enoyl-CoA_hydra_C"/>
</dbReference>
<comment type="similarity">
    <text evidence="1 3">Belongs to the enoyl-CoA hydratase/isomerase family.</text>
</comment>
<proteinExistence type="inferred from homology"/>
<dbReference type="Pfam" id="PF00378">
    <property type="entry name" value="ECH_1"/>
    <property type="match status" value="1"/>
</dbReference>
<accession>A0A419UWI5</accession>
<keyword evidence="2" id="KW-0456">Lyase</keyword>
<dbReference type="InterPro" id="IPR018376">
    <property type="entry name" value="Enoyl-CoA_hyd/isom_CS"/>
</dbReference>
<comment type="caution">
    <text evidence="4">The sequence shown here is derived from an EMBL/GenBank/DDBJ whole genome shotgun (WGS) entry which is preliminary data.</text>
</comment>
<dbReference type="PANTHER" id="PTHR11941:SF54">
    <property type="entry name" value="ENOYL-COA HYDRATASE, MITOCHONDRIAL"/>
    <property type="match status" value="1"/>
</dbReference>
<dbReference type="InterPro" id="IPR001753">
    <property type="entry name" value="Enoyl-CoA_hydra/iso"/>
</dbReference>
<dbReference type="Gene3D" id="3.90.226.10">
    <property type="entry name" value="2-enoyl-CoA Hydratase, Chain A, domain 1"/>
    <property type="match status" value="1"/>
</dbReference>
<dbReference type="GO" id="GO:0016836">
    <property type="term" value="F:hydro-lyase activity"/>
    <property type="evidence" value="ECO:0007669"/>
    <property type="project" value="UniProtKB-ARBA"/>
</dbReference>
<dbReference type="CDD" id="cd06558">
    <property type="entry name" value="crotonase-like"/>
    <property type="match status" value="1"/>
</dbReference>
<name>A0A419UWI5_9BACL</name>
<dbReference type="SUPFAM" id="SSF52096">
    <property type="entry name" value="ClpP/crotonase"/>
    <property type="match status" value="1"/>
</dbReference>